<evidence type="ECO:0000313" key="1">
    <source>
        <dbReference type="EMBL" id="TWB22145.1"/>
    </source>
</evidence>
<reference evidence="1 2" key="1">
    <citation type="submission" date="2019-06" db="EMBL/GenBank/DDBJ databases">
        <title>Genomic Encyclopedia of Type Strains, Phase IV (KMG-V): Genome sequencing to study the core and pangenomes of soil and plant-associated prokaryotes.</title>
        <authorList>
            <person name="Whitman W."/>
        </authorList>
    </citation>
    <scope>NUCLEOTIDE SEQUENCE [LARGE SCALE GENOMIC DNA]</scope>
    <source>
        <strain evidence="1 2">BR 11880</strain>
    </source>
</reference>
<organism evidence="1 2">
    <name type="scientific">Nitrospirillum amazonense</name>
    <dbReference type="NCBI Taxonomy" id="28077"/>
    <lineage>
        <taxon>Bacteria</taxon>
        <taxon>Pseudomonadati</taxon>
        <taxon>Pseudomonadota</taxon>
        <taxon>Alphaproteobacteria</taxon>
        <taxon>Rhodospirillales</taxon>
        <taxon>Azospirillaceae</taxon>
        <taxon>Nitrospirillum</taxon>
    </lineage>
</organism>
<comment type="caution">
    <text evidence="1">The sequence shown here is derived from an EMBL/GenBank/DDBJ whole genome shotgun (WGS) entry which is preliminary data.</text>
</comment>
<name>A0A560FKL0_9PROT</name>
<dbReference type="Proteomes" id="UP000319859">
    <property type="component" value="Unassembled WGS sequence"/>
</dbReference>
<dbReference type="AlphaFoldDB" id="A0A560FKL0"/>
<proteinExistence type="predicted"/>
<dbReference type="RefSeq" id="WP_145749764.1">
    <property type="nucleotide sequence ID" value="NZ_VITN01000004.1"/>
</dbReference>
<gene>
    <name evidence="1" type="ORF">FBZ89_104395</name>
</gene>
<sequence length="91" mass="9925">MNEQDQTISTITAWAVNMLRANAQIPAGLRAGCFLEAVKVVVGEEIGRTEVIRILLVELLGELAENPESIPTLSKELADLRRITAGLRVVQ</sequence>
<accession>A0A560FKL0</accession>
<evidence type="ECO:0000313" key="2">
    <source>
        <dbReference type="Proteomes" id="UP000319859"/>
    </source>
</evidence>
<dbReference type="EMBL" id="VITN01000004">
    <property type="protein sequence ID" value="TWB22145.1"/>
    <property type="molecule type" value="Genomic_DNA"/>
</dbReference>
<protein>
    <submittedName>
        <fullName evidence="1">Uncharacterized protein</fullName>
    </submittedName>
</protein>